<organism evidence="1 2">
    <name type="scientific">Thermus thermophilus (strain ATCC BAA-163 / DSM 7039 / HB27)</name>
    <dbReference type="NCBI Taxonomy" id="262724"/>
    <lineage>
        <taxon>Bacteria</taxon>
        <taxon>Thermotogati</taxon>
        <taxon>Deinococcota</taxon>
        <taxon>Deinococci</taxon>
        <taxon>Thermales</taxon>
        <taxon>Thermaceae</taxon>
        <taxon>Thermus</taxon>
    </lineage>
</organism>
<dbReference type="OrthoDB" id="9996774at2"/>
<dbReference type="RefSeq" id="WP_011174378.1">
    <property type="nucleotide sequence ID" value="NC_005838.1"/>
</dbReference>
<dbReference type="AlphaFoldDB" id="Q745W7"/>
<geneLocation type="plasmid" evidence="1 2">
    <name>pTT27</name>
</geneLocation>
<reference evidence="1 2" key="1">
    <citation type="journal article" date="2004" name="Nat. Biotechnol.">
        <title>The genome sequence of the extreme thermophile Thermus thermophilus.</title>
        <authorList>
            <person name="Henne A."/>
            <person name="Brueggemann H."/>
            <person name="Raasch C."/>
            <person name="Wiezer A."/>
            <person name="Hartsch T."/>
            <person name="Liesegang H."/>
            <person name="Johann A."/>
            <person name="Lienard T."/>
            <person name="Gohl O."/>
            <person name="Martinez-Arias R."/>
            <person name="Jacobi C."/>
            <person name="Starkuviene V."/>
            <person name="Schlenczeck S."/>
            <person name="Dencker S."/>
            <person name="Huber R."/>
            <person name="Klenk H.-P."/>
            <person name="Overbeek R."/>
            <person name="Kramer W."/>
            <person name="Merkl R."/>
            <person name="Gottschalk G."/>
            <person name="Fritz H.-J."/>
        </authorList>
    </citation>
    <scope>NUCLEOTIDE SEQUENCE [LARGE SCALE GENOMIC DNA]</scope>
    <source>
        <strain evidence="2">ATCC BAA-163 / DSM 7039 / HB27</strain>
        <plasmid evidence="1 2">pTT27</plasmid>
    </source>
</reference>
<gene>
    <name evidence="1" type="ordered locus">TT_P0188</name>
</gene>
<name>Q745W7_THET2</name>
<evidence type="ECO:0000313" key="2">
    <source>
        <dbReference type="Proteomes" id="UP000000592"/>
    </source>
</evidence>
<sequence length="138" mass="14515">MDTFVWSGGDVTLAGSVRTTPNACALYTPTVGAPPDVNCARDPKAVRFHLDAGESGTITLTGLPSTVLGFLAGRRLVAAQENLTVRVVGGAHLVEGFSGSFQFYHDPNYTENLNIVAVLSPAKEYAVVKTAPPSPWSP</sequence>
<dbReference type="HOGENOM" id="CLU_1854297_0_0_0"/>
<protein>
    <submittedName>
        <fullName evidence="1">Uncharacterized protein</fullName>
    </submittedName>
</protein>
<keyword evidence="1" id="KW-0614">Plasmid</keyword>
<evidence type="ECO:0000313" key="1">
    <source>
        <dbReference type="EMBL" id="AAS82518.1"/>
    </source>
</evidence>
<proteinExistence type="predicted"/>
<dbReference type="KEGG" id="tth:TT_P0188"/>
<accession>Q745W7</accession>
<dbReference type="Proteomes" id="UP000000592">
    <property type="component" value="Plasmid pTT27"/>
</dbReference>
<dbReference type="EMBL" id="AE017222">
    <property type="protein sequence ID" value="AAS82518.1"/>
    <property type="molecule type" value="Genomic_DNA"/>
</dbReference>